<name>I0IA38_CALAS</name>
<dbReference type="OrthoDB" id="366288at2"/>
<dbReference type="HOGENOM" id="CLU_008328_0_0_0"/>
<dbReference type="STRING" id="926550.CLDAP_40860"/>
<dbReference type="EMBL" id="AP012337">
    <property type="protein sequence ID" value="BAM02126.1"/>
    <property type="molecule type" value="Genomic_DNA"/>
</dbReference>
<sequence>MRIQFRCANPRRAQVLSTASVAINGIDFLEVLDHDAPAGAPPQRTLLVQMIKNAPWGFTTANVRIEGGVRVTDVAVEWAVRAADASAGDVAAGRMTAAERVFYNNLPNADRILVVRVDRDGDFSTYTLRLVRSLTDARPPVGFDPILSAVDFSFKVECPSEFDCVTDQGPLLEPALEPTIDYLARDYASLRRLLFDRLAVVAPEWRERNPADLGVAIVEGLAYIGDYLSYYQDAVAAEAYLDTARRRVSVRRHVRLLDYPLDDGANARAWVQIRVNVASLTLPAGRPLLTRVNGLPPVLRPDSNELARARQSRPVVFETMHPAQLFQAHNELRFYTWGEEGCSLPVGATRASLHGDLTATLKAGDVLVFIEQRSPHTGYRADADPARRHAVRLTRVVADSDPLGGQFADPPTNAATPVTEIEWMAQDALPFALDLSIVQVPADDLDASGETRQPASVALGNIVLADHGETLDAEELPPVEVSQRYRPALRRRNVTFAADFDPAAPASALVNATLRPPTLPAVRLTSVSGIWQPVRDLLNSDRFQTEFVGELESDGKLYLRFGDGRTGRAPQVGEFFTAVYRVGSGPSGNIGTNALAHLVTGESGIQEVHNPLPALGGRAPESMEAARQYAPQAFRRQERAVTEADYAAMAERHPEVQRAVARRRWTGSWSTIFLNIDRRAGLPVDAAFEKELRAFLERYRMAGQDIEIDGPRFVSLDLAFLVCVEPGYFASHVKAALLERFSNRLLPDRTQGFFHPDRFTFGQPVYLSQIVATAMATPGVRWIDVSAGKGKPTRFQRWGEPPHGELGKGQIDIGQFEIARCDNDPNRPENGRLEFIMEGGL</sequence>
<dbReference type="InterPro" id="IPR011749">
    <property type="entry name" value="CHP02243"/>
</dbReference>
<dbReference type="KEGG" id="cap:CLDAP_40860"/>
<evidence type="ECO:0000313" key="2">
    <source>
        <dbReference type="Proteomes" id="UP000007880"/>
    </source>
</evidence>
<dbReference type="NCBIfam" id="TIGR02243">
    <property type="entry name" value="putative baseplate assembly protein"/>
    <property type="match status" value="1"/>
</dbReference>
<organism evidence="1 2">
    <name type="scientific">Caldilinea aerophila (strain DSM 14535 / JCM 11387 / NBRC 104270 / STL-6-O1)</name>
    <dbReference type="NCBI Taxonomy" id="926550"/>
    <lineage>
        <taxon>Bacteria</taxon>
        <taxon>Bacillati</taxon>
        <taxon>Chloroflexota</taxon>
        <taxon>Caldilineae</taxon>
        <taxon>Caldilineales</taxon>
        <taxon>Caldilineaceae</taxon>
        <taxon>Caldilinea</taxon>
    </lineage>
</organism>
<dbReference type="PATRIC" id="fig|926550.5.peg.4395"/>
<keyword evidence="2" id="KW-1185">Reference proteome</keyword>
<proteinExistence type="predicted"/>
<dbReference type="Proteomes" id="UP000007880">
    <property type="component" value="Chromosome"/>
</dbReference>
<protein>
    <submittedName>
        <fullName evidence="1">Uncharacterized protein</fullName>
    </submittedName>
</protein>
<reference evidence="1 2" key="1">
    <citation type="submission" date="2012-02" db="EMBL/GenBank/DDBJ databases">
        <title>Complete genome sequence of Caldilinea aerophila DSM 14535 (= NBRC 102666).</title>
        <authorList>
            <person name="Oguchi A."/>
            <person name="Hosoyama A."/>
            <person name="Sekine M."/>
            <person name="Fukai R."/>
            <person name="Kato Y."/>
            <person name="Nakamura S."/>
            <person name="Hanada S."/>
            <person name="Yamazaki S."/>
            <person name="Fujita N."/>
        </authorList>
    </citation>
    <scope>NUCLEOTIDE SEQUENCE [LARGE SCALE GENOMIC DNA]</scope>
    <source>
        <strain evidence="2">DSM 14535 / JCM 11387 / NBRC 104270 / STL-6-O1</strain>
    </source>
</reference>
<gene>
    <name evidence="1" type="ordered locus">CLDAP_40860</name>
</gene>
<accession>I0IA38</accession>
<dbReference type="eggNOG" id="COG3299">
    <property type="taxonomic scope" value="Bacteria"/>
</dbReference>
<dbReference type="AlphaFoldDB" id="I0IA38"/>
<dbReference type="RefSeq" id="WP_014435346.1">
    <property type="nucleotide sequence ID" value="NC_017079.1"/>
</dbReference>
<evidence type="ECO:0000313" key="1">
    <source>
        <dbReference type="EMBL" id="BAM02126.1"/>
    </source>
</evidence>